<keyword evidence="2" id="KW-1185">Reference proteome</keyword>
<proteinExistence type="predicted"/>
<name>A0ABP0J367_9DINO</name>
<dbReference type="EMBL" id="CAXAMM010005836">
    <property type="protein sequence ID" value="CAK9008805.1"/>
    <property type="molecule type" value="Genomic_DNA"/>
</dbReference>
<sequence length="158" mass="18369">MANLQALLILVPKMTLDQLNDLNKLCRPLQQLCHEQMLRKFQAIQQVADRVVHHGEVTMESILGFSGMEYHEEILDFAHCSRRAAEAILALMEAEMKEDTLYDKCTSWFQESCRIMGIAQQLAYCQTERRGFHTAASEIIWRTRRVEALFLLQRLQSI</sequence>
<evidence type="ECO:0000313" key="2">
    <source>
        <dbReference type="Proteomes" id="UP001642464"/>
    </source>
</evidence>
<comment type="caution">
    <text evidence="1">The sequence shown here is derived from an EMBL/GenBank/DDBJ whole genome shotgun (WGS) entry which is preliminary data.</text>
</comment>
<protein>
    <submittedName>
        <fullName evidence="1">Uncharacterized protein</fullName>
    </submittedName>
</protein>
<evidence type="ECO:0000313" key="1">
    <source>
        <dbReference type="EMBL" id="CAK9008805.1"/>
    </source>
</evidence>
<gene>
    <name evidence="1" type="ORF">SCF082_LOCUS10024</name>
</gene>
<dbReference type="Proteomes" id="UP001642464">
    <property type="component" value="Unassembled WGS sequence"/>
</dbReference>
<accession>A0ABP0J367</accession>
<organism evidence="1 2">
    <name type="scientific">Durusdinium trenchii</name>
    <dbReference type="NCBI Taxonomy" id="1381693"/>
    <lineage>
        <taxon>Eukaryota</taxon>
        <taxon>Sar</taxon>
        <taxon>Alveolata</taxon>
        <taxon>Dinophyceae</taxon>
        <taxon>Suessiales</taxon>
        <taxon>Symbiodiniaceae</taxon>
        <taxon>Durusdinium</taxon>
    </lineage>
</organism>
<reference evidence="1 2" key="1">
    <citation type="submission" date="2024-02" db="EMBL/GenBank/DDBJ databases">
        <authorList>
            <person name="Chen Y."/>
            <person name="Shah S."/>
            <person name="Dougan E. K."/>
            <person name="Thang M."/>
            <person name="Chan C."/>
        </authorList>
    </citation>
    <scope>NUCLEOTIDE SEQUENCE [LARGE SCALE GENOMIC DNA]</scope>
</reference>